<organism evidence="1 2">
    <name type="scientific">Acetonema longum DSM 6540</name>
    <dbReference type="NCBI Taxonomy" id="1009370"/>
    <lineage>
        <taxon>Bacteria</taxon>
        <taxon>Bacillati</taxon>
        <taxon>Bacillota</taxon>
        <taxon>Negativicutes</taxon>
        <taxon>Acetonemataceae</taxon>
        <taxon>Acetonema</taxon>
    </lineage>
</organism>
<accession>F7NQA1</accession>
<evidence type="ECO:0000313" key="1">
    <source>
        <dbReference type="EMBL" id="EGO61782.1"/>
    </source>
</evidence>
<comment type="caution">
    <text evidence="1">The sequence shown here is derived from an EMBL/GenBank/DDBJ whole genome shotgun (WGS) entry which is preliminary data.</text>
</comment>
<name>F7NQA1_9FIRM</name>
<keyword evidence="2" id="KW-1185">Reference proteome</keyword>
<dbReference type="EMBL" id="AFGF01000282">
    <property type="protein sequence ID" value="EGO61782.1"/>
    <property type="molecule type" value="Genomic_DNA"/>
</dbReference>
<dbReference type="AlphaFoldDB" id="F7NQA1"/>
<dbReference type="InterPro" id="IPR014710">
    <property type="entry name" value="RmlC-like_jellyroll"/>
</dbReference>
<dbReference type="Gene3D" id="2.60.120.10">
    <property type="entry name" value="Jelly Rolls"/>
    <property type="match status" value="1"/>
</dbReference>
<protein>
    <submittedName>
        <fullName evidence="1">Uncharacterized protein</fullName>
    </submittedName>
</protein>
<dbReference type="Proteomes" id="UP000003240">
    <property type="component" value="Unassembled WGS sequence"/>
</dbReference>
<gene>
    <name evidence="1" type="ORF">ALO_21511</name>
</gene>
<proteinExistence type="predicted"/>
<reference evidence="1 2" key="1">
    <citation type="journal article" date="2011" name="EMBO J.">
        <title>Structural diversity of bacterial flagellar motors.</title>
        <authorList>
            <person name="Chen S."/>
            <person name="Beeby M."/>
            <person name="Murphy G.E."/>
            <person name="Leadbetter J.R."/>
            <person name="Hendrixson D.R."/>
            <person name="Briegel A."/>
            <person name="Li Z."/>
            <person name="Shi J."/>
            <person name="Tocheva E.I."/>
            <person name="Muller A."/>
            <person name="Dobro M.J."/>
            <person name="Jensen G.J."/>
        </authorList>
    </citation>
    <scope>NUCLEOTIDE SEQUENCE [LARGE SCALE GENOMIC DNA]</scope>
    <source>
        <strain evidence="1 2">DSM 6540</strain>
    </source>
</reference>
<evidence type="ECO:0000313" key="2">
    <source>
        <dbReference type="Proteomes" id="UP000003240"/>
    </source>
</evidence>
<feature type="non-terminal residue" evidence="1">
    <location>
        <position position="1"/>
    </location>
</feature>
<sequence length="40" mass="4543">EIVYQKGRENIEPLDSIMIPAGLGPYEIRGQVKLLRSYVP</sequence>